<dbReference type="PROSITE" id="PS00137">
    <property type="entry name" value="SUBTILASE_HIS"/>
    <property type="match status" value="1"/>
</dbReference>
<evidence type="ECO:0000256" key="3">
    <source>
        <dbReference type="ARBA" id="ARBA00022475"/>
    </source>
</evidence>
<gene>
    <name evidence="16" type="ORF">NCTC10994_03763</name>
</gene>
<evidence type="ECO:0000256" key="6">
    <source>
        <dbReference type="ARBA" id="ARBA00022801"/>
    </source>
</evidence>
<evidence type="ECO:0000313" key="16">
    <source>
        <dbReference type="EMBL" id="SQI37784.1"/>
    </source>
</evidence>
<keyword evidence="8 13" id="KW-1133">Transmembrane helix</keyword>
<dbReference type="InterPro" id="IPR023834">
    <property type="entry name" value="T7SS_pept_S8A_mycosin"/>
</dbReference>
<evidence type="ECO:0000256" key="12">
    <source>
        <dbReference type="SAM" id="MobiDB-lite"/>
    </source>
</evidence>
<dbReference type="PROSITE" id="PS51892">
    <property type="entry name" value="SUBTILASE"/>
    <property type="match status" value="1"/>
</dbReference>
<keyword evidence="3" id="KW-1003">Cell membrane</keyword>
<feature type="active site" description="Charge relay system" evidence="10">
    <location>
        <position position="92"/>
    </location>
</feature>
<dbReference type="PROSITE" id="PS00136">
    <property type="entry name" value="SUBTILASE_ASP"/>
    <property type="match status" value="1"/>
</dbReference>
<dbReference type="AlphaFoldDB" id="A0A2X4XMA0"/>
<evidence type="ECO:0000256" key="4">
    <source>
        <dbReference type="ARBA" id="ARBA00022670"/>
    </source>
</evidence>
<dbReference type="PROSITE" id="PS00138">
    <property type="entry name" value="SUBTILASE_SER"/>
    <property type="match status" value="1"/>
</dbReference>
<dbReference type="InterPro" id="IPR015500">
    <property type="entry name" value="Peptidase_S8_subtilisin-rel"/>
</dbReference>
<feature type="signal peptide" evidence="14">
    <location>
        <begin position="1"/>
        <end position="25"/>
    </location>
</feature>
<dbReference type="STRING" id="1219011.GCA_001895045_01644"/>
<dbReference type="EMBL" id="LS483468">
    <property type="protein sequence ID" value="SQI37784.1"/>
    <property type="molecule type" value="Genomic_DNA"/>
</dbReference>
<evidence type="ECO:0000256" key="5">
    <source>
        <dbReference type="ARBA" id="ARBA00022692"/>
    </source>
</evidence>
<dbReference type="InterPro" id="IPR022398">
    <property type="entry name" value="Peptidase_S8_His-AS"/>
</dbReference>
<dbReference type="InterPro" id="IPR050131">
    <property type="entry name" value="Peptidase_S8_subtilisin-like"/>
</dbReference>
<dbReference type="KEGG" id="rcr:NCTC10994_03763"/>
<keyword evidence="14" id="KW-0732">Signal</keyword>
<keyword evidence="7 10" id="KW-0720">Serine protease</keyword>
<evidence type="ECO:0000256" key="7">
    <source>
        <dbReference type="ARBA" id="ARBA00022825"/>
    </source>
</evidence>
<keyword evidence="9 13" id="KW-0472">Membrane</keyword>
<reference evidence="16 17" key="1">
    <citation type="submission" date="2018-06" db="EMBL/GenBank/DDBJ databases">
        <authorList>
            <consortium name="Pathogen Informatics"/>
            <person name="Doyle S."/>
        </authorList>
    </citation>
    <scope>NUCLEOTIDE SEQUENCE [LARGE SCALE GENOMIC DNA]</scope>
    <source>
        <strain evidence="16 17">NCTC10994</strain>
    </source>
</reference>
<feature type="transmembrane region" description="Helical" evidence="13">
    <location>
        <begin position="427"/>
        <end position="446"/>
    </location>
</feature>
<keyword evidence="17" id="KW-1185">Reference proteome</keyword>
<organism evidence="16 17">
    <name type="scientific">Rhodococcus coprophilus</name>
    <dbReference type="NCBI Taxonomy" id="38310"/>
    <lineage>
        <taxon>Bacteria</taxon>
        <taxon>Bacillati</taxon>
        <taxon>Actinomycetota</taxon>
        <taxon>Actinomycetes</taxon>
        <taxon>Mycobacteriales</taxon>
        <taxon>Nocardiaceae</taxon>
        <taxon>Rhodococcus</taxon>
    </lineage>
</organism>
<evidence type="ECO:0000313" key="17">
    <source>
        <dbReference type="Proteomes" id="UP000249091"/>
    </source>
</evidence>
<dbReference type="GO" id="GO:0004252">
    <property type="term" value="F:serine-type endopeptidase activity"/>
    <property type="evidence" value="ECO:0007669"/>
    <property type="project" value="UniProtKB-UniRule"/>
</dbReference>
<accession>A0A2X4XMA0</accession>
<protein>
    <submittedName>
        <fullName evidence="16">Esx cluster serine peptidase</fullName>
        <ecNumber evidence="16">3.4.21.-</ecNumber>
    </submittedName>
</protein>
<dbReference type="InterPro" id="IPR023827">
    <property type="entry name" value="Peptidase_S8_Asp-AS"/>
</dbReference>
<feature type="region of interest" description="Disordered" evidence="12">
    <location>
        <begin position="387"/>
        <end position="424"/>
    </location>
</feature>
<dbReference type="GO" id="GO:0005886">
    <property type="term" value="C:plasma membrane"/>
    <property type="evidence" value="ECO:0007669"/>
    <property type="project" value="UniProtKB-SubCell"/>
</dbReference>
<keyword evidence="4 10" id="KW-0645">Protease</keyword>
<dbReference type="GO" id="GO:0006508">
    <property type="term" value="P:proteolysis"/>
    <property type="evidence" value="ECO:0007669"/>
    <property type="project" value="UniProtKB-KW"/>
</dbReference>
<dbReference type="SUPFAM" id="SSF52743">
    <property type="entry name" value="Subtilisin-like"/>
    <property type="match status" value="1"/>
</dbReference>
<dbReference type="EC" id="3.4.21.-" evidence="16"/>
<dbReference type="Pfam" id="PF00082">
    <property type="entry name" value="Peptidase_S8"/>
    <property type="match status" value="1"/>
</dbReference>
<feature type="compositionally biased region" description="Pro residues" evidence="12">
    <location>
        <begin position="407"/>
        <end position="419"/>
    </location>
</feature>
<keyword evidence="5 13" id="KW-0812">Transmembrane</keyword>
<proteinExistence type="inferred from homology"/>
<comment type="similarity">
    <text evidence="2 10 11">Belongs to the peptidase S8 family.</text>
</comment>
<comment type="subcellular location">
    <subcellularLocation>
        <location evidence="1">Cell membrane</location>
        <topology evidence="1">Single-pass membrane protein</topology>
    </subcellularLocation>
</comment>
<dbReference type="InterPro" id="IPR023828">
    <property type="entry name" value="Peptidase_S8_Ser-AS"/>
</dbReference>
<dbReference type="InterPro" id="IPR036852">
    <property type="entry name" value="Peptidase_S8/S53_dom_sf"/>
</dbReference>
<evidence type="ECO:0000256" key="8">
    <source>
        <dbReference type="ARBA" id="ARBA00022989"/>
    </source>
</evidence>
<feature type="domain" description="Peptidase S8/S53" evidence="15">
    <location>
        <begin position="83"/>
        <end position="381"/>
    </location>
</feature>
<evidence type="ECO:0000256" key="13">
    <source>
        <dbReference type="SAM" id="Phobius"/>
    </source>
</evidence>
<sequence length="455" mass="45939">MRPPAQAAVVVIAALIAGAGTPAAAAPPVPDPALLPPGGVAAPPDTTEQRIVCSAPNDAPDGPQIPAVQRILDFASVWPLTRGAGQTVAVIDTGVHPHPRLPALKAGGDYVSTGDGTEDCDGHGTLVAGLIAARPVAGSGFAGGAPDVELITIRQSSGRYSDRAHTEDDAARNGTGYGDVRTLAFALRRAVDLGATVVNISEVACRTVSEGLFDGPLGAAVQYATDVEDVVVVVAAGNSDACRAGNPGSSDPAAPGADPWDSVITLASPAWYDDYVLTVGAVEPDGTPSEYSLPGPWVDVAAPGSGLVSLNPGSAGLVDHIPGPTGPQPISGTSFAAPLVAATAALVRARHPHLTAREVMARIEATAHSPAEGWNPRVGHGVVDPHAAVTAPLSPGHLRPDDRTPVEPRPLAAPAPTPSPDDRPRDIALIAAAVCIALAAVVLLSVPRRRPEGRS</sequence>
<feature type="active site" description="Charge relay system" evidence="10">
    <location>
        <position position="123"/>
    </location>
</feature>
<dbReference type="Gene3D" id="3.40.50.200">
    <property type="entry name" value="Peptidase S8/S53 domain"/>
    <property type="match status" value="1"/>
</dbReference>
<keyword evidence="6 10" id="KW-0378">Hydrolase</keyword>
<dbReference type="PANTHER" id="PTHR43806">
    <property type="entry name" value="PEPTIDASE S8"/>
    <property type="match status" value="1"/>
</dbReference>
<evidence type="ECO:0000256" key="10">
    <source>
        <dbReference type="PROSITE-ProRule" id="PRU01240"/>
    </source>
</evidence>
<dbReference type="NCBIfam" id="TIGR03921">
    <property type="entry name" value="T7SS_mycosin"/>
    <property type="match status" value="1"/>
</dbReference>
<evidence type="ECO:0000256" key="1">
    <source>
        <dbReference type="ARBA" id="ARBA00004162"/>
    </source>
</evidence>
<name>A0A2X4XMA0_9NOCA</name>
<dbReference type="PANTHER" id="PTHR43806:SF11">
    <property type="entry name" value="CEREVISIN-RELATED"/>
    <property type="match status" value="1"/>
</dbReference>
<dbReference type="InterPro" id="IPR000209">
    <property type="entry name" value="Peptidase_S8/S53_dom"/>
</dbReference>
<dbReference type="Proteomes" id="UP000249091">
    <property type="component" value="Chromosome 1"/>
</dbReference>
<dbReference type="RefSeq" id="WP_072699577.1">
    <property type="nucleotide sequence ID" value="NZ_JAFBBL010000001.1"/>
</dbReference>
<evidence type="ECO:0000256" key="2">
    <source>
        <dbReference type="ARBA" id="ARBA00011073"/>
    </source>
</evidence>
<evidence type="ECO:0000256" key="14">
    <source>
        <dbReference type="SAM" id="SignalP"/>
    </source>
</evidence>
<dbReference type="PRINTS" id="PR00723">
    <property type="entry name" value="SUBTILISIN"/>
</dbReference>
<evidence type="ECO:0000256" key="11">
    <source>
        <dbReference type="RuleBase" id="RU003355"/>
    </source>
</evidence>
<evidence type="ECO:0000256" key="9">
    <source>
        <dbReference type="ARBA" id="ARBA00023136"/>
    </source>
</evidence>
<evidence type="ECO:0000259" key="15">
    <source>
        <dbReference type="Pfam" id="PF00082"/>
    </source>
</evidence>
<feature type="chain" id="PRO_5015846525" evidence="14">
    <location>
        <begin position="26"/>
        <end position="455"/>
    </location>
</feature>
<feature type="active site" description="Charge relay system" evidence="10">
    <location>
        <position position="334"/>
    </location>
</feature>